<dbReference type="Proteomes" id="UP001203512">
    <property type="component" value="Unassembled WGS sequence"/>
</dbReference>
<proteinExistence type="predicted"/>
<feature type="region of interest" description="Disordered" evidence="1">
    <location>
        <begin position="80"/>
        <end position="103"/>
    </location>
</feature>
<reference evidence="2 3" key="1">
    <citation type="submission" date="2022-04" db="EMBL/GenBank/DDBJ databases">
        <authorList>
            <person name="Huq M.A."/>
        </authorList>
    </citation>
    <scope>NUCLEOTIDE SEQUENCE [LARGE SCALE GENOMIC DNA]</scope>
    <source>
        <strain evidence="2 3">MAH-33</strain>
    </source>
</reference>
<evidence type="ECO:0000256" key="1">
    <source>
        <dbReference type="SAM" id="MobiDB-lite"/>
    </source>
</evidence>
<accession>A0ABT0E070</accession>
<dbReference type="Pfam" id="PF11390">
    <property type="entry name" value="FdsD"/>
    <property type="match status" value="1"/>
</dbReference>
<comment type="caution">
    <text evidence="2">The sequence shown here is derived from an EMBL/GenBank/DDBJ whole genome shotgun (WGS) entry which is preliminary data.</text>
</comment>
<dbReference type="RefSeq" id="WP_247233655.1">
    <property type="nucleotide sequence ID" value="NZ_JALKHS010000011.1"/>
</dbReference>
<name>A0ABT0E070_9SPHN</name>
<gene>
    <name evidence="2" type="ORF">MU848_14420</name>
</gene>
<protein>
    <submittedName>
        <fullName evidence="2">Formate dehydrogenase subunit delta</fullName>
    </submittedName>
</protein>
<organism evidence="2 3">
    <name type="scientific">Sphingobium agri</name>
    <dbReference type="NCBI Taxonomy" id="2933566"/>
    <lineage>
        <taxon>Bacteria</taxon>
        <taxon>Pseudomonadati</taxon>
        <taxon>Pseudomonadota</taxon>
        <taxon>Alphaproteobacteria</taxon>
        <taxon>Sphingomonadales</taxon>
        <taxon>Sphingomonadaceae</taxon>
        <taxon>Sphingobium</taxon>
    </lineage>
</organism>
<sequence>MSGGDSVMMSNQARLVYMANQIARNLEGTGHDDAAKAVADHIASFWDPRMRAQISALQEAGDAGLSPAADAAITLLRERGAPPPQSRATLFNSVDEAGHSDAG</sequence>
<evidence type="ECO:0000313" key="2">
    <source>
        <dbReference type="EMBL" id="MCK0532781.1"/>
    </source>
</evidence>
<dbReference type="InterPro" id="IPR021074">
    <property type="entry name" value="Formate_DH_dsu"/>
</dbReference>
<keyword evidence="3" id="KW-1185">Reference proteome</keyword>
<dbReference type="EMBL" id="JALKHS010000011">
    <property type="protein sequence ID" value="MCK0532781.1"/>
    <property type="molecule type" value="Genomic_DNA"/>
</dbReference>
<evidence type="ECO:0000313" key="3">
    <source>
        <dbReference type="Proteomes" id="UP001203512"/>
    </source>
</evidence>